<evidence type="ECO:0000256" key="1">
    <source>
        <dbReference type="SAM" id="MobiDB-lite"/>
    </source>
</evidence>
<comment type="caution">
    <text evidence="2">The sequence shown here is derived from an EMBL/GenBank/DDBJ whole genome shotgun (WGS) entry which is preliminary data.</text>
</comment>
<feature type="compositionally biased region" description="Low complexity" evidence="1">
    <location>
        <begin position="7"/>
        <end position="18"/>
    </location>
</feature>
<dbReference type="Proteomes" id="UP001295794">
    <property type="component" value="Unassembled WGS sequence"/>
</dbReference>
<dbReference type="AlphaFoldDB" id="A0AAD2HN52"/>
<reference evidence="2" key="1">
    <citation type="submission" date="2023-11" db="EMBL/GenBank/DDBJ databases">
        <authorList>
            <person name="De Vega J J."/>
            <person name="De Vega J J."/>
        </authorList>
    </citation>
    <scope>NUCLEOTIDE SEQUENCE</scope>
</reference>
<name>A0AAD2HN52_9AGAR</name>
<feature type="non-terminal residue" evidence="2">
    <location>
        <position position="147"/>
    </location>
</feature>
<evidence type="ECO:0000313" key="2">
    <source>
        <dbReference type="EMBL" id="CAK5278475.1"/>
    </source>
</evidence>
<gene>
    <name evidence="2" type="ORF">MYCIT1_LOCUS27852</name>
</gene>
<evidence type="ECO:0000313" key="3">
    <source>
        <dbReference type="Proteomes" id="UP001295794"/>
    </source>
</evidence>
<proteinExistence type="predicted"/>
<protein>
    <submittedName>
        <fullName evidence="2">Uncharacterized protein</fullName>
    </submittedName>
</protein>
<dbReference type="EMBL" id="CAVNYO010000423">
    <property type="protein sequence ID" value="CAK5278475.1"/>
    <property type="molecule type" value="Genomic_DNA"/>
</dbReference>
<organism evidence="2 3">
    <name type="scientific">Mycena citricolor</name>
    <dbReference type="NCBI Taxonomy" id="2018698"/>
    <lineage>
        <taxon>Eukaryota</taxon>
        <taxon>Fungi</taxon>
        <taxon>Dikarya</taxon>
        <taxon>Basidiomycota</taxon>
        <taxon>Agaricomycotina</taxon>
        <taxon>Agaricomycetes</taxon>
        <taxon>Agaricomycetidae</taxon>
        <taxon>Agaricales</taxon>
        <taxon>Marasmiineae</taxon>
        <taxon>Mycenaceae</taxon>
        <taxon>Mycena</taxon>
    </lineage>
</organism>
<feature type="non-terminal residue" evidence="2">
    <location>
        <position position="1"/>
    </location>
</feature>
<accession>A0AAD2HN52</accession>
<keyword evidence="3" id="KW-1185">Reference proteome</keyword>
<feature type="region of interest" description="Disordered" evidence="1">
    <location>
        <begin position="1"/>
        <end position="25"/>
    </location>
</feature>
<sequence length="147" mass="15714">STAHTKASSPATQSQPQQRNQWPGGKAFQLRDIWAGRGGSPATRALTDILAEGRVAYDECNQALTEHLAPPGRMFISVGSDTQKSGVLWKHESVYLLSAEAVTVAHAAGWPGTVIVPKAPTGAVLWDRTSDVTASEILQCWHVGNRA</sequence>